<dbReference type="InterPro" id="IPR009081">
    <property type="entry name" value="PP-bd_ACP"/>
</dbReference>
<dbReference type="InterPro" id="IPR036736">
    <property type="entry name" value="ACP-like_sf"/>
</dbReference>
<evidence type="ECO:0000256" key="2">
    <source>
        <dbReference type="ARBA" id="ARBA00022553"/>
    </source>
</evidence>
<reference evidence="5" key="1">
    <citation type="journal article" date="2019" name="Int. J. Syst. Evol. Microbiol.">
        <title>The Global Catalogue of Microorganisms (GCM) 10K type strain sequencing project: providing services to taxonomists for standard genome sequencing and annotation.</title>
        <authorList>
            <consortium name="The Broad Institute Genomics Platform"/>
            <consortium name="The Broad Institute Genome Sequencing Center for Infectious Disease"/>
            <person name="Wu L."/>
            <person name="Ma J."/>
        </authorList>
    </citation>
    <scope>NUCLEOTIDE SEQUENCE [LARGE SCALE GENOMIC DNA]</scope>
    <source>
        <strain evidence="5">KACC 12649</strain>
    </source>
</reference>
<name>A0ABW0L8G7_9BURK</name>
<evidence type="ECO:0000313" key="5">
    <source>
        <dbReference type="Proteomes" id="UP001596050"/>
    </source>
</evidence>
<dbReference type="Proteomes" id="UP001596050">
    <property type="component" value="Unassembled WGS sequence"/>
</dbReference>
<dbReference type="EMBL" id="JBHSMU010000015">
    <property type="protein sequence ID" value="MFC5461770.1"/>
    <property type="molecule type" value="Genomic_DNA"/>
</dbReference>
<dbReference type="PROSITE" id="PS50075">
    <property type="entry name" value="CARRIER"/>
    <property type="match status" value="1"/>
</dbReference>
<keyword evidence="5" id="KW-1185">Reference proteome</keyword>
<feature type="domain" description="Carrier" evidence="3">
    <location>
        <begin position="1"/>
        <end position="77"/>
    </location>
</feature>
<accession>A0ABW0L8G7</accession>
<organism evidence="4 5">
    <name type="scientific">Massilia niabensis</name>
    <dbReference type="NCBI Taxonomy" id="544910"/>
    <lineage>
        <taxon>Bacteria</taxon>
        <taxon>Pseudomonadati</taxon>
        <taxon>Pseudomonadota</taxon>
        <taxon>Betaproteobacteria</taxon>
        <taxon>Burkholderiales</taxon>
        <taxon>Oxalobacteraceae</taxon>
        <taxon>Telluria group</taxon>
        <taxon>Massilia</taxon>
    </lineage>
</organism>
<dbReference type="PROSITE" id="PS00012">
    <property type="entry name" value="PHOSPHOPANTETHEINE"/>
    <property type="match status" value="1"/>
</dbReference>
<comment type="caution">
    <text evidence="4">The sequence shown here is derived from an EMBL/GenBank/DDBJ whole genome shotgun (WGS) entry which is preliminary data.</text>
</comment>
<evidence type="ECO:0000313" key="4">
    <source>
        <dbReference type="EMBL" id="MFC5461770.1"/>
    </source>
</evidence>
<dbReference type="SUPFAM" id="SSF47336">
    <property type="entry name" value="ACP-like"/>
    <property type="match status" value="1"/>
</dbReference>
<gene>
    <name evidence="4" type="ORF">ACFPN5_18320</name>
</gene>
<dbReference type="Pfam" id="PF00550">
    <property type="entry name" value="PP-binding"/>
    <property type="match status" value="1"/>
</dbReference>
<dbReference type="InterPro" id="IPR006162">
    <property type="entry name" value="Ppantetheine_attach_site"/>
</dbReference>
<sequence length="87" mass="9840">MDTYDRMVRILADEHKLAVEALQPDARLDELGIDSLSVMELLFKIEEEFDIKVPNDQVPLITIRDMVSYVDKLIAQQAGAMPHQAAT</sequence>
<dbReference type="Gene3D" id="1.10.1200.10">
    <property type="entry name" value="ACP-like"/>
    <property type="match status" value="1"/>
</dbReference>
<proteinExistence type="predicted"/>
<evidence type="ECO:0000259" key="3">
    <source>
        <dbReference type="PROSITE" id="PS50075"/>
    </source>
</evidence>
<keyword evidence="1" id="KW-0596">Phosphopantetheine</keyword>
<dbReference type="RefSeq" id="WP_379785216.1">
    <property type="nucleotide sequence ID" value="NZ_JBHSMU010000015.1"/>
</dbReference>
<evidence type="ECO:0000256" key="1">
    <source>
        <dbReference type="ARBA" id="ARBA00022450"/>
    </source>
</evidence>
<keyword evidence="2" id="KW-0597">Phosphoprotein</keyword>
<protein>
    <submittedName>
        <fullName evidence="4">Acyl carrier protein</fullName>
    </submittedName>
</protein>